<comment type="caution">
    <text evidence="3">The sequence shown here is derived from an EMBL/GenBank/DDBJ whole genome shotgun (WGS) entry which is preliminary data.</text>
</comment>
<feature type="signal peptide" evidence="1">
    <location>
        <begin position="1"/>
        <end position="20"/>
    </location>
</feature>
<dbReference type="PANTHER" id="PTHR35535:SF1">
    <property type="entry name" value="HEAT SHOCK PROTEIN HSLJ"/>
    <property type="match status" value="1"/>
</dbReference>
<dbReference type="InterPro" id="IPR038670">
    <property type="entry name" value="HslJ-like_sf"/>
</dbReference>
<dbReference type="Pfam" id="PF03724">
    <property type="entry name" value="META"/>
    <property type="match status" value="1"/>
</dbReference>
<feature type="chain" id="PRO_5046376086" description="DUF306 domain-containing protein" evidence="1">
    <location>
        <begin position="21"/>
        <end position="141"/>
    </location>
</feature>
<keyword evidence="1" id="KW-0732">Signal</keyword>
<sequence length="141" mass="15046">MHRISIALAIAMTVPPAAFANGDDLPPQLVGPDWQVLQIGDEDLPEDVEVTLTMGEDGRLAGAGGCNRYFAGYEVTDGTISVAEIASTMMACEEARMALERRYFDALSRVETYAFDEDGLLVLSDADGVAITARAGDAEED</sequence>
<gene>
    <name evidence="3" type="ORF">GCM10023209_03740</name>
</gene>
<reference evidence="4" key="1">
    <citation type="journal article" date="2019" name="Int. J. Syst. Evol. Microbiol.">
        <title>The Global Catalogue of Microorganisms (GCM) 10K type strain sequencing project: providing services to taxonomists for standard genome sequencing and annotation.</title>
        <authorList>
            <consortium name="The Broad Institute Genomics Platform"/>
            <consortium name="The Broad Institute Genome Sequencing Center for Infectious Disease"/>
            <person name="Wu L."/>
            <person name="Ma J."/>
        </authorList>
    </citation>
    <scope>NUCLEOTIDE SEQUENCE [LARGE SCALE GENOMIC DNA]</scope>
    <source>
        <strain evidence="4">JCM 18015</strain>
    </source>
</reference>
<dbReference type="EMBL" id="BAABHW010000001">
    <property type="protein sequence ID" value="GAA5065782.1"/>
    <property type="molecule type" value="Genomic_DNA"/>
</dbReference>
<dbReference type="Proteomes" id="UP001499910">
    <property type="component" value="Unassembled WGS sequence"/>
</dbReference>
<feature type="domain" description="DUF306" evidence="2">
    <location>
        <begin position="28"/>
        <end position="129"/>
    </location>
</feature>
<organism evidence="3 4">
    <name type="scientific">[Roseibacterium] beibuensis</name>
    <dbReference type="NCBI Taxonomy" id="1193142"/>
    <lineage>
        <taxon>Bacteria</taxon>
        <taxon>Pseudomonadati</taxon>
        <taxon>Pseudomonadota</taxon>
        <taxon>Alphaproteobacteria</taxon>
        <taxon>Rhodobacterales</taxon>
        <taxon>Roseobacteraceae</taxon>
        <taxon>Roseicyclus</taxon>
    </lineage>
</organism>
<keyword evidence="4" id="KW-1185">Reference proteome</keyword>
<dbReference type="InterPro" id="IPR005184">
    <property type="entry name" value="DUF306_Meta_HslJ"/>
</dbReference>
<evidence type="ECO:0000259" key="2">
    <source>
        <dbReference type="Pfam" id="PF03724"/>
    </source>
</evidence>
<dbReference type="Gene3D" id="2.40.128.270">
    <property type="match status" value="1"/>
</dbReference>
<name>A0ABP9KXJ5_9RHOB</name>
<proteinExistence type="predicted"/>
<evidence type="ECO:0000256" key="1">
    <source>
        <dbReference type="SAM" id="SignalP"/>
    </source>
</evidence>
<dbReference type="PANTHER" id="PTHR35535">
    <property type="entry name" value="HEAT SHOCK PROTEIN HSLJ"/>
    <property type="match status" value="1"/>
</dbReference>
<accession>A0ABP9KXJ5</accession>
<evidence type="ECO:0000313" key="4">
    <source>
        <dbReference type="Proteomes" id="UP001499910"/>
    </source>
</evidence>
<dbReference type="InterPro" id="IPR053147">
    <property type="entry name" value="Hsp_HslJ-like"/>
</dbReference>
<protein>
    <recommendedName>
        <fullName evidence="2">DUF306 domain-containing protein</fullName>
    </recommendedName>
</protein>
<dbReference type="RefSeq" id="WP_259546979.1">
    <property type="nucleotide sequence ID" value="NZ_JANXIR010000001.1"/>
</dbReference>
<evidence type="ECO:0000313" key="3">
    <source>
        <dbReference type="EMBL" id="GAA5065782.1"/>
    </source>
</evidence>